<sequence length="48" mass="5469">MCQPPVRRGAEALHGRFKLTEWVMRPVTYVVRQHDYSTTVVPAQAGTQ</sequence>
<reference evidence="1 2" key="1">
    <citation type="submission" date="2018-01" db="EMBL/GenBank/DDBJ databases">
        <authorList>
            <person name="Clerissi C."/>
        </authorList>
    </citation>
    <scope>NUCLEOTIDE SEQUENCE [LARGE SCALE GENOMIC DNA]</scope>
    <source>
        <strain evidence="1">Cupriavidus taiwanensis STM 6021</strain>
    </source>
</reference>
<dbReference type="EMBL" id="LT978514">
    <property type="protein sequence ID" value="SPC22133.1"/>
    <property type="molecule type" value="Genomic_DNA"/>
</dbReference>
<organism evidence="1 2">
    <name type="scientific">Cupriavidus taiwanensis</name>
    <dbReference type="NCBI Taxonomy" id="164546"/>
    <lineage>
        <taxon>Bacteria</taxon>
        <taxon>Pseudomonadati</taxon>
        <taxon>Pseudomonadota</taxon>
        <taxon>Betaproteobacteria</taxon>
        <taxon>Burkholderiales</taxon>
        <taxon>Burkholderiaceae</taxon>
        <taxon>Cupriavidus</taxon>
    </lineage>
</organism>
<dbReference type="Proteomes" id="UP000257139">
    <property type="component" value="Chromosome CBM2594_b"/>
</dbReference>
<gene>
    <name evidence="1" type="ORF">CBM2594_B10999</name>
</gene>
<dbReference type="AlphaFoldDB" id="A0A7Z7NNC3"/>
<protein>
    <submittedName>
        <fullName evidence="1">Uncharacterized protein</fullName>
    </submittedName>
</protein>
<proteinExistence type="predicted"/>
<evidence type="ECO:0000313" key="2">
    <source>
        <dbReference type="Proteomes" id="UP000257139"/>
    </source>
</evidence>
<name>A0A7Z7NNC3_9BURK</name>
<evidence type="ECO:0000313" key="1">
    <source>
        <dbReference type="EMBL" id="SPC22133.1"/>
    </source>
</evidence>
<accession>A0A7Z7NNC3</accession>